<feature type="chain" id="PRO_5042498847" evidence="1">
    <location>
        <begin position="21"/>
        <end position="176"/>
    </location>
</feature>
<dbReference type="EMBL" id="CAUWAG010000017">
    <property type="protein sequence ID" value="CAJ2510550.1"/>
    <property type="molecule type" value="Genomic_DNA"/>
</dbReference>
<dbReference type="Proteomes" id="UP001295740">
    <property type="component" value="Unassembled WGS sequence"/>
</dbReference>
<name>A0AAI8YMV9_9PEZI</name>
<evidence type="ECO:0000313" key="2">
    <source>
        <dbReference type="EMBL" id="CAJ2510550.1"/>
    </source>
</evidence>
<evidence type="ECO:0000256" key="1">
    <source>
        <dbReference type="SAM" id="SignalP"/>
    </source>
</evidence>
<sequence length="176" mass="18577">MQSFTKSLVLLVSFAGAILAAPTSSCHINANVCLGDHGSGTCLPTTYIPKTCYDLPSAWIGSVKTLTPLDDNAVCLANSYAPIYPFLSMHKSQELWLLTLFFPTSMSCTEAQQNICHDSPDCTGYVMPSKENPAGWDLTASGLMSKVVSFSCWKNGTLLGTPAAVSSLAGPAATAM</sequence>
<reference evidence="2" key="1">
    <citation type="submission" date="2023-10" db="EMBL/GenBank/DDBJ databases">
        <authorList>
            <person name="Hackl T."/>
        </authorList>
    </citation>
    <scope>NUCLEOTIDE SEQUENCE</scope>
</reference>
<comment type="caution">
    <text evidence="2">The sequence shown here is derived from an EMBL/GenBank/DDBJ whole genome shotgun (WGS) entry which is preliminary data.</text>
</comment>
<keyword evidence="3" id="KW-1185">Reference proteome</keyword>
<dbReference type="AlphaFoldDB" id="A0AAI8YMV9"/>
<organism evidence="2 3">
    <name type="scientific">Anthostomella pinea</name>
    <dbReference type="NCBI Taxonomy" id="933095"/>
    <lineage>
        <taxon>Eukaryota</taxon>
        <taxon>Fungi</taxon>
        <taxon>Dikarya</taxon>
        <taxon>Ascomycota</taxon>
        <taxon>Pezizomycotina</taxon>
        <taxon>Sordariomycetes</taxon>
        <taxon>Xylariomycetidae</taxon>
        <taxon>Xylariales</taxon>
        <taxon>Xylariaceae</taxon>
        <taxon>Anthostomella</taxon>
    </lineage>
</organism>
<keyword evidence="1" id="KW-0732">Signal</keyword>
<gene>
    <name evidence="2" type="ORF">KHLLAP_LOCUS11018</name>
</gene>
<evidence type="ECO:0000313" key="3">
    <source>
        <dbReference type="Proteomes" id="UP001295740"/>
    </source>
</evidence>
<feature type="signal peptide" evidence="1">
    <location>
        <begin position="1"/>
        <end position="20"/>
    </location>
</feature>
<proteinExistence type="predicted"/>
<accession>A0AAI8YMV9</accession>
<protein>
    <submittedName>
        <fullName evidence="2">Uu.00g095190.m01.CDS01</fullName>
    </submittedName>
</protein>